<sequence>MLILNVQLNSASTVKTLMSFLEIAIEFSILYCLLNLCHFLFFFLFVDLLILPFHHLFFPDGKKPRIDMKYKITFLRGNCNGHSFYFSFHQLFLHAFYSSFLKEIEDS</sequence>
<evidence type="ECO:0000313" key="2">
    <source>
        <dbReference type="EMBL" id="MBW81340.1"/>
    </source>
</evidence>
<keyword evidence="1" id="KW-1133">Transmembrane helix</keyword>
<evidence type="ECO:0000256" key="1">
    <source>
        <dbReference type="SAM" id="Phobius"/>
    </source>
</evidence>
<dbReference type="AlphaFoldDB" id="A0A2P2IJE1"/>
<keyword evidence="1" id="KW-0812">Transmembrane</keyword>
<keyword evidence="1" id="KW-0472">Membrane</keyword>
<reference evidence="2" key="1">
    <citation type="submission" date="2018-02" db="EMBL/GenBank/DDBJ databases">
        <title>Rhizophora mucronata_Transcriptome.</title>
        <authorList>
            <person name="Meera S.P."/>
            <person name="Sreeshan A."/>
            <person name="Augustine A."/>
        </authorList>
    </citation>
    <scope>NUCLEOTIDE SEQUENCE</scope>
    <source>
        <tissue evidence="2">Leaf</tissue>
    </source>
</reference>
<accession>A0A2P2IJE1</accession>
<organism evidence="2">
    <name type="scientific">Rhizophora mucronata</name>
    <name type="common">Asiatic mangrove</name>
    <dbReference type="NCBI Taxonomy" id="61149"/>
    <lineage>
        <taxon>Eukaryota</taxon>
        <taxon>Viridiplantae</taxon>
        <taxon>Streptophyta</taxon>
        <taxon>Embryophyta</taxon>
        <taxon>Tracheophyta</taxon>
        <taxon>Spermatophyta</taxon>
        <taxon>Magnoliopsida</taxon>
        <taxon>eudicotyledons</taxon>
        <taxon>Gunneridae</taxon>
        <taxon>Pentapetalae</taxon>
        <taxon>rosids</taxon>
        <taxon>fabids</taxon>
        <taxon>Malpighiales</taxon>
        <taxon>Rhizophoraceae</taxon>
        <taxon>Rhizophora</taxon>
    </lineage>
</organism>
<proteinExistence type="predicted"/>
<feature type="transmembrane region" description="Helical" evidence="1">
    <location>
        <begin position="28"/>
        <end position="53"/>
    </location>
</feature>
<protein>
    <submittedName>
        <fullName evidence="2">Uncharacterized protein</fullName>
    </submittedName>
</protein>
<name>A0A2P2IJE1_RHIMU</name>
<dbReference type="EMBL" id="GGEC01000857">
    <property type="protein sequence ID" value="MBW81340.1"/>
    <property type="molecule type" value="Transcribed_RNA"/>
</dbReference>